<dbReference type="Pfam" id="PF10686">
    <property type="entry name" value="YAcAr"/>
    <property type="match status" value="1"/>
</dbReference>
<sequence>MKVIIAGGRDFDDYQFLKKKCDEILKKLTKIKIVTGKQKSYDKKTKHYYGADYYGEKYAEEKGHIIVEFPADWDNLGLAAGAIRNKQMAQYADALIAFWDGQSKGTKNMIDQAKKLNLKTRVITYTKHESHHRNT</sequence>
<organism evidence="2 3">
    <name type="scientific">Aquimarina algiphila</name>
    <dbReference type="NCBI Taxonomy" id="2047982"/>
    <lineage>
        <taxon>Bacteria</taxon>
        <taxon>Pseudomonadati</taxon>
        <taxon>Bacteroidota</taxon>
        <taxon>Flavobacteriia</taxon>
        <taxon>Flavobacteriales</taxon>
        <taxon>Flavobacteriaceae</taxon>
        <taxon>Aquimarina</taxon>
    </lineage>
</organism>
<evidence type="ECO:0000313" key="3">
    <source>
        <dbReference type="Proteomes" id="UP000318833"/>
    </source>
</evidence>
<dbReference type="InterPro" id="IPR019627">
    <property type="entry name" value="YAcAr"/>
</dbReference>
<feature type="domain" description="YspA cpYpsA-related SLOG" evidence="1">
    <location>
        <begin position="1"/>
        <end position="74"/>
    </location>
</feature>
<comment type="caution">
    <text evidence="2">The sequence shown here is derived from an EMBL/GenBank/DDBJ whole genome shotgun (WGS) entry which is preliminary data.</text>
</comment>
<dbReference type="EMBL" id="VLNR01000002">
    <property type="protein sequence ID" value="TSE11313.1"/>
    <property type="molecule type" value="Genomic_DNA"/>
</dbReference>
<name>A0A554VRM5_9FLAO</name>
<evidence type="ECO:0000259" key="1">
    <source>
        <dbReference type="Pfam" id="PF10686"/>
    </source>
</evidence>
<protein>
    <submittedName>
        <fullName evidence="2">DUF2493 domain-containing protein</fullName>
    </submittedName>
</protein>
<gene>
    <name evidence="2" type="ORF">FOF46_01400</name>
</gene>
<proteinExistence type="predicted"/>
<dbReference type="OrthoDB" id="572639at2"/>
<keyword evidence="3" id="KW-1185">Reference proteome</keyword>
<dbReference type="AlphaFoldDB" id="A0A554VRM5"/>
<reference evidence="2 3" key="1">
    <citation type="submission" date="2019-07" db="EMBL/GenBank/DDBJ databases">
        <title>The draft genome sequence of Aquimarina algiphila M91.</title>
        <authorList>
            <person name="Meng X."/>
        </authorList>
    </citation>
    <scope>NUCLEOTIDE SEQUENCE [LARGE SCALE GENOMIC DNA]</scope>
    <source>
        <strain evidence="2 3">M91</strain>
    </source>
</reference>
<dbReference type="Proteomes" id="UP000318833">
    <property type="component" value="Unassembled WGS sequence"/>
</dbReference>
<dbReference type="RefSeq" id="WP_143915237.1">
    <property type="nucleotide sequence ID" value="NZ_CANMXV010000003.1"/>
</dbReference>
<dbReference type="Gene3D" id="3.40.50.450">
    <property type="match status" value="1"/>
</dbReference>
<evidence type="ECO:0000313" key="2">
    <source>
        <dbReference type="EMBL" id="TSE11313.1"/>
    </source>
</evidence>
<accession>A0A554VRM5</accession>